<protein>
    <submittedName>
        <fullName evidence="2">Uncharacterized protein</fullName>
    </submittedName>
</protein>
<dbReference type="AlphaFoldDB" id="A0A0D0CHU3"/>
<dbReference type="InParanoid" id="A0A0D0CHU3"/>
<reference evidence="2 3" key="1">
    <citation type="submission" date="2014-04" db="EMBL/GenBank/DDBJ databases">
        <authorList>
            <consortium name="DOE Joint Genome Institute"/>
            <person name="Kuo A."/>
            <person name="Kohler A."/>
            <person name="Jargeat P."/>
            <person name="Nagy L.G."/>
            <person name="Floudas D."/>
            <person name="Copeland A."/>
            <person name="Barry K.W."/>
            <person name="Cichocki N."/>
            <person name="Veneault-Fourrey C."/>
            <person name="LaButti K."/>
            <person name="Lindquist E.A."/>
            <person name="Lipzen A."/>
            <person name="Lundell T."/>
            <person name="Morin E."/>
            <person name="Murat C."/>
            <person name="Sun H."/>
            <person name="Tunlid A."/>
            <person name="Henrissat B."/>
            <person name="Grigoriev I.V."/>
            <person name="Hibbett D.S."/>
            <person name="Martin F."/>
            <person name="Nordberg H.P."/>
            <person name="Cantor M.N."/>
            <person name="Hua S.X."/>
        </authorList>
    </citation>
    <scope>NUCLEOTIDE SEQUENCE [LARGE SCALE GENOMIC DNA]</scope>
    <source>
        <strain evidence="2 3">Ve08.2h10</strain>
    </source>
</reference>
<evidence type="ECO:0000256" key="1">
    <source>
        <dbReference type="SAM" id="MobiDB-lite"/>
    </source>
</evidence>
<gene>
    <name evidence="2" type="ORF">PAXRUDRAFT_19545</name>
</gene>
<sequence length="228" mass="25713">MHMNTAITRKLAAIEGVHMHRPNMQIGCTAHVLNLVAQALGHGLGNAPDPDEEDLYKITHQFPLAYNPETDPEVMQDMSEMLTEQSKASEDDSDAWSSDSSESDDSGLSDKLHTIIVDILASEVRRKCIRRMIHKLCTPANRHLVPIQSMPIRWNTTYAEIDRGIKLKPAINRWIDQLDQHLTGKKRKAAMLKKKKWHLSPGDWDFLEHFAAVLVASAHTIMTHAGRS</sequence>
<evidence type="ECO:0000313" key="3">
    <source>
        <dbReference type="Proteomes" id="UP000054538"/>
    </source>
</evidence>
<dbReference type="OrthoDB" id="3262784at2759"/>
<feature type="region of interest" description="Disordered" evidence="1">
    <location>
        <begin position="79"/>
        <end position="107"/>
    </location>
</feature>
<dbReference type="SUPFAM" id="SSF53098">
    <property type="entry name" value="Ribonuclease H-like"/>
    <property type="match status" value="1"/>
</dbReference>
<proteinExistence type="predicted"/>
<keyword evidence="3" id="KW-1185">Reference proteome</keyword>
<name>A0A0D0CHU3_9AGAM</name>
<reference evidence="3" key="2">
    <citation type="submission" date="2015-01" db="EMBL/GenBank/DDBJ databases">
        <title>Evolutionary Origins and Diversification of the Mycorrhizal Mutualists.</title>
        <authorList>
            <consortium name="DOE Joint Genome Institute"/>
            <consortium name="Mycorrhizal Genomics Consortium"/>
            <person name="Kohler A."/>
            <person name="Kuo A."/>
            <person name="Nagy L.G."/>
            <person name="Floudas D."/>
            <person name="Copeland A."/>
            <person name="Barry K.W."/>
            <person name="Cichocki N."/>
            <person name="Veneault-Fourrey C."/>
            <person name="LaButti K."/>
            <person name="Lindquist E.A."/>
            <person name="Lipzen A."/>
            <person name="Lundell T."/>
            <person name="Morin E."/>
            <person name="Murat C."/>
            <person name="Riley R."/>
            <person name="Ohm R."/>
            <person name="Sun H."/>
            <person name="Tunlid A."/>
            <person name="Henrissat B."/>
            <person name="Grigoriev I.V."/>
            <person name="Hibbett D.S."/>
            <person name="Martin F."/>
        </authorList>
    </citation>
    <scope>NUCLEOTIDE SEQUENCE [LARGE SCALE GENOMIC DNA]</scope>
    <source>
        <strain evidence="3">Ve08.2h10</strain>
    </source>
</reference>
<dbReference type="HOGENOM" id="CLU_1215134_0_0_1"/>
<dbReference type="InterPro" id="IPR012337">
    <property type="entry name" value="RNaseH-like_sf"/>
</dbReference>
<dbReference type="Proteomes" id="UP000054538">
    <property type="component" value="Unassembled WGS sequence"/>
</dbReference>
<organism evidence="2 3">
    <name type="scientific">Paxillus rubicundulus Ve08.2h10</name>
    <dbReference type="NCBI Taxonomy" id="930991"/>
    <lineage>
        <taxon>Eukaryota</taxon>
        <taxon>Fungi</taxon>
        <taxon>Dikarya</taxon>
        <taxon>Basidiomycota</taxon>
        <taxon>Agaricomycotina</taxon>
        <taxon>Agaricomycetes</taxon>
        <taxon>Agaricomycetidae</taxon>
        <taxon>Boletales</taxon>
        <taxon>Paxilineae</taxon>
        <taxon>Paxillaceae</taxon>
        <taxon>Paxillus</taxon>
    </lineage>
</organism>
<accession>A0A0D0CHU3</accession>
<evidence type="ECO:0000313" key="2">
    <source>
        <dbReference type="EMBL" id="KIK74778.1"/>
    </source>
</evidence>
<dbReference type="EMBL" id="KN828568">
    <property type="protein sequence ID" value="KIK74778.1"/>
    <property type="molecule type" value="Genomic_DNA"/>
</dbReference>